<evidence type="ECO:0000259" key="15">
    <source>
        <dbReference type="SMART" id="SM00478"/>
    </source>
</evidence>
<evidence type="ECO:0000256" key="2">
    <source>
        <dbReference type="ARBA" id="ARBA00002933"/>
    </source>
</evidence>
<dbReference type="InterPro" id="IPR023170">
    <property type="entry name" value="HhH_base_excis_C"/>
</dbReference>
<dbReference type="InterPro" id="IPR003265">
    <property type="entry name" value="HhH-GPD_domain"/>
</dbReference>
<comment type="cofactor">
    <cofactor evidence="14">
        <name>[4Fe-4S] cluster</name>
        <dbReference type="ChEBI" id="CHEBI:49883"/>
    </cofactor>
    <text evidence="14">Binds 1 [4Fe-4S] cluster.</text>
</comment>
<name>A0A179CVS1_BIBTR</name>
<keyword evidence="7" id="KW-0479">Metal-binding</keyword>
<evidence type="ECO:0000256" key="7">
    <source>
        <dbReference type="ARBA" id="ARBA00022723"/>
    </source>
</evidence>
<keyword evidence="11" id="KW-0411">Iron-sulfur</keyword>
<evidence type="ECO:0000313" key="16">
    <source>
        <dbReference type="EMBL" id="OAQ13996.1"/>
    </source>
</evidence>
<protein>
    <recommendedName>
        <fullName evidence="5 14">Adenine DNA glycosylase</fullName>
        <ecNumber evidence="4 14">3.2.2.31</ecNumber>
    </recommendedName>
</protein>
<dbReference type="CDD" id="cd03431">
    <property type="entry name" value="NUDIX_DNA_Glycosylase_C-MutY"/>
    <property type="match status" value="1"/>
</dbReference>
<dbReference type="NCBIfam" id="TIGR01084">
    <property type="entry name" value="mutY"/>
    <property type="match status" value="1"/>
</dbReference>
<dbReference type="PROSITE" id="PS01155">
    <property type="entry name" value="ENDONUCLEASE_III_2"/>
    <property type="match status" value="1"/>
</dbReference>
<dbReference type="PANTHER" id="PTHR42944:SF1">
    <property type="entry name" value="ADENINE DNA GLYCOSYLASE"/>
    <property type="match status" value="1"/>
</dbReference>
<comment type="similarity">
    <text evidence="3 14">Belongs to the Nth/MutY family.</text>
</comment>
<dbReference type="InterPro" id="IPR004035">
    <property type="entry name" value="Endouclease-III_FeS-bd_BS"/>
</dbReference>
<dbReference type="SMART" id="SM00525">
    <property type="entry name" value="FES"/>
    <property type="match status" value="1"/>
</dbReference>
<dbReference type="CDD" id="cd00056">
    <property type="entry name" value="ENDO3c"/>
    <property type="match status" value="1"/>
</dbReference>
<evidence type="ECO:0000256" key="12">
    <source>
        <dbReference type="ARBA" id="ARBA00023204"/>
    </source>
</evidence>
<dbReference type="EC" id="3.2.2.31" evidence="4 14"/>
<dbReference type="Gene3D" id="3.90.79.10">
    <property type="entry name" value="Nucleoside Triphosphate Pyrophosphohydrolase"/>
    <property type="match status" value="1"/>
</dbReference>
<keyword evidence="9" id="KW-0378">Hydrolase</keyword>
<dbReference type="GO" id="GO:0006284">
    <property type="term" value="P:base-excision repair"/>
    <property type="evidence" value="ECO:0007669"/>
    <property type="project" value="UniProtKB-UniRule"/>
</dbReference>
<keyword evidence="6" id="KW-0004">4Fe-4S</keyword>
<organism evidence="16 17">
    <name type="scientific">Bibersteinia trehalosi Y31</name>
    <dbReference type="NCBI Taxonomy" id="1261658"/>
    <lineage>
        <taxon>Bacteria</taxon>
        <taxon>Pseudomonadati</taxon>
        <taxon>Pseudomonadota</taxon>
        <taxon>Gammaproteobacteria</taxon>
        <taxon>Pasteurellales</taxon>
        <taxon>Pasteurellaceae</taxon>
        <taxon>Bibersteinia</taxon>
    </lineage>
</organism>
<comment type="function">
    <text evidence="2">Adenine glycosylase active on G-A mispairs. MutY also corrects error-prone DNA synthesis past GO lesions which are due to the oxidatively damaged form of guanine: 7,8-dihydro-8-oxoguanine (8-oxo-dGTP).</text>
</comment>
<dbReference type="NCBIfam" id="NF008132">
    <property type="entry name" value="PRK10880.1"/>
    <property type="match status" value="1"/>
</dbReference>
<evidence type="ECO:0000256" key="14">
    <source>
        <dbReference type="RuleBase" id="RU365096"/>
    </source>
</evidence>
<evidence type="ECO:0000256" key="11">
    <source>
        <dbReference type="ARBA" id="ARBA00023014"/>
    </source>
</evidence>
<dbReference type="InterPro" id="IPR005760">
    <property type="entry name" value="A/G_AdeGlyc_MutY"/>
</dbReference>
<evidence type="ECO:0000256" key="3">
    <source>
        <dbReference type="ARBA" id="ARBA00008343"/>
    </source>
</evidence>
<evidence type="ECO:0000256" key="6">
    <source>
        <dbReference type="ARBA" id="ARBA00022485"/>
    </source>
</evidence>
<dbReference type="FunFam" id="1.10.340.30:FF:000002">
    <property type="entry name" value="Adenine DNA glycosylase"/>
    <property type="match status" value="1"/>
</dbReference>
<evidence type="ECO:0000256" key="4">
    <source>
        <dbReference type="ARBA" id="ARBA00012045"/>
    </source>
</evidence>
<dbReference type="GO" id="GO:0032357">
    <property type="term" value="F:oxidized purine DNA binding"/>
    <property type="evidence" value="ECO:0007669"/>
    <property type="project" value="TreeGrafter"/>
</dbReference>
<evidence type="ECO:0000256" key="1">
    <source>
        <dbReference type="ARBA" id="ARBA00000843"/>
    </source>
</evidence>
<dbReference type="InterPro" id="IPR044298">
    <property type="entry name" value="MIG/MutY"/>
</dbReference>
<dbReference type="Pfam" id="PF00730">
    <property type="entry name" value="HhH-GPD"/>
    <property type="match status" value="1"/>
</dbReference>
<dbReference type="Proteomes" id="UP000078358">
    <property type="component" value="Unassembled WGS sequence"/>
</dbReference>
<dbReference type="SMART" id="SM00478">
    <property type="entry name" value="ENDO3c"/>
    <property type="match status" value="1"/>
</dbReference>
<evidence type="ECO:0000256" key="13">
    <source>
        <dbReference type="ARBA" id="ARBA00023295"/>
    </source>
</evidence>
<sequence>MKKFEFPLAQSRPDAPFAQSVLAWFAQYGRKHLPWQQDKSLYKVWLSEVMLQQTQVATVIPYFERFVARFPTIIDLANAEIDEVLHLWTGLGYYARARNLHKAAMQVRDQFNGEFPTHFDDVLALSGVGRSTAGAVLSSVLNSPHPILDGNVKRVLSRYFAVEGWAGEKAVENQLWALSESVTPTEQVADFNQAMMDLGAMICTRTKPKCSLCPLENSCKANQLKAWADYPAKKPKKALPEKVGYFAVLKQGNTVLLQKRPSAGIWGGLFSFPQFESFTECKRFISAKNLQISQQLTAFRHTFSHFHLDIVPILVEIPTNSVQEKSGNYRANVSSTGDYWYDLHQLNQVGLPTPIKRILDELSQHKG</sequence>
<dbReference type="EMBL" id="JACI01000002">
    <property type="protein sequence ID" value="OAQ13996.1"/>
    <property type="molecule type" value="Genomic_DNA"/>
</dbReference>
<evidence type="ECO:0000256" key="5">
    <source>
        <dbReference type="ARBA" id="ARBA00022023"/>
    </source>
</evidence>
<dbReference type="AlphaFoldDB" id="A0A179CVS1"/>
<keyword evidence="10 14" id="KW-0408">Iron</keyword>
<reference evidence="16 17" key="1">
    <citation type="submission" date="2014-01" db="EMBL/GenBank/DDBJ databases">
        <authorList>
            <person name="Zuccon D."/>
        </authorList>
    </citation>
    <scope>NUCLEOTIDE SEQUENCE [LARGE SCALE GENOMIC DNA]</scope>
    <source>
        <strain evidence="16 17">Y31</strain>
    </source>
</reference>
<dbReference type="InterPro" id="IPR029119">
    <property type="entry name" value="MutY_C"/>
</dbReference>
<keyword evidence="13 14" id="KW-0326">Glycosidase</keyword>
<dbReference type="GO" id="GO:0035485">
    <property type="term" value="F:adenine/guanine mispair binding"/>
    <property type="evidence" value="ECO:0007669"/>
    <property type="project" value="TreeGrafter"/>
</dbReference>
<evidence type="ECO:0000256" key="8">
    <source>
        <dbReference type="ARBA" id="ARBA00022763"/>
    </source>
</evidence>
<dbReference type="InterPro" id="IPR015797">
    <property type="entry name" value="NUDIX_hydrolase-like_dom_sf"/>
</dbReference>
<dbReference type="PANTHER" id="PTHR42944">
    <property type="entry name" value="ADENINE DNA GLYCOSYLASE"/>
    <property type="match status" value="1"/>
</dbReference>
<dbReference type="SUPFAM" id="SSF55811">
    <property type="entry name" value="Nudix"/>
    <property type="match status" value="1"/>
</dbReference>
<dbReference type="GO" id="GO:0006298">
    <property type="term" value="P:mismatch repair"/>
    <property type="evidence" value="ECO:0007669"/>
    <property type="project" value="TreeGrafter"/>
</dbReference>
<gene>
    <name evidence="16" type="ORF">F480_06250</name>
</gene>
<dbReference type="PATRIC" id="fig|1261658.3.peg.1233"/>
<dbReference type="InterPro" id="IPR003651">
    <property type="entry name" value="Endonuclease3_FeS-loop_motif"/>
</dbReference>
<comment type="caution">
    <text evidence="16">The sequence shown here is derived from an EMBL/GenBank/DDBJ whole genome shotgun (WGS) entry which is preliminary data.</text>
</comment>
<dbReference type="Gene3D" id="1.10.1670.10">
    <property type="entry name" value="Helix-hairpin-Helix base-excision DNA repair enzymes (C-terminal)"/>
    <property type="match status" value="1"/>
</dbReference>
<dbReference type="Gene3D" id="1.10.340.30">
    <property type="entry name" value="Hypothetical protein, domain 2"/>
    <property type="match status" value="1"/>
</dbReference>
<comment type="catalytic activity">
    <reaction evidence="1 14">
        <text>Hydrolyzes free adenine bases from 7,8-dihydro-8-oxoguanine:adenine mismatched double-stranded DNA, leaving an apurinic site.</text>
        <dbReference type="EC" id="3.2.2.31"/>
    </reaction>
</comment>
<dbReference type="InterPro" id="IPR004036">
    <property type="entry name" value="Endonuclease-III-like_CS2"/>
</dbReference>
<dbReference type="FunFam" id="1.10.1670.10:FF:000002">
    <property type="entry name" value="Adenine DNA glycosylase"/>
    <property type="match status" value="1"/>
</dbReference>
<evidence type="ECO:0000313" key="17">
    <source>
        <dbReference type="Proteomes" id="UP000078358"/>
    </source>
</evidence>
<dbReference type="InterPro" id="IPR011257">
    <property type="entry name" value="DNA_glycosylase"/>
</dbReference>
<dbReference type="SUPFAM" id="SSF48150">
    <property type="entry name" value="DNA-glycosylase"/>
    <property type="match status" value="1"/>
</dbReference>
<accession>A0A179CVS1</accession>
<keyword evidence="12" id="KW-0234">DNA repair</keyword>
<feature type="domain" description="HhH-GPD" evidence="15">
    <location>
        <begin position="50"/>
        <end position="201"/>
    </location>
</feature>
<proteinExistence type="inferred from homology"/>
<dbReference type="GO" id="GO:0000701">
    <property type="term" value="F:purine-specific mismatch base pair DNA N-glycosylase activity"/>
    <property type="evidence" value="ECO:0007669"/>
    <property type="project" value="UniProtKB-EC"/>
</dbReference>
<dbReference type="GO" id="GO:0034039">
    <property type="term" value="F:8-oxo-7,8-dihydroguanine DNA N-glycosylase activity"/>
    <property type="evidence" value="ECO:0007669"/>
    <property type="project" value="TreeGrafter"/>
</dbReference>
<dbReference type="Pfam" id="PF14815">
    <property type="entry name" value="NUDIX_4"/>
    <property type="match status" value="1"/>
</dbReference>
<keyword evidence="8 14" id="KW-0227">DNA damage</keyword>
<evidence type="ECO:0000256" key="9">
    <source>
        <dbReference type="ARBA" id="ARBA00022801"/>
    </source>
</evidence>
<evidence type="ECO:0000256" key="10">
    <source>
        <dbReference type="ARBA" id="ARBA00023004"/>
    </source>
</evidence>
<dbReference type="GO" id="GO:0051539">
    <property type="term" value="F:4 iron, 4 sulfur cluster binding"/>
    <property type="evidence" value="ECO:0007669"/>
    <property type="project" value="UniProtKB-UniRule"/>
</dbReference>
<dbReference type="RefSeq" id="WP_064318541.1">
    <property type="nucleotide sequence ID" value="NZ_JACI01000002.1"/>
</dbReference>
<dbReference type="GO" id="GO:0046872">
    <property type="term" value="F:metal ion binding"/>
    <property type="evidence" value="ECO:0007669"/>
    <property type="project" value="UniProtKB-UniRule"/>
</dbReference>
<dbReference type="PROSITE" id="PS00764">
    <property type="entry name" value="ENDONUCLEASE_III_1"/>
    <property type="match status" value="1"/>
</dbReference>